<accession>A0AAD5T4Z7</accession>
<name>A0AAD5T4Z7_9FUNG</name>
<protein>
    <submittedName>
        <fullName evidence="1">Uncharacterized protein</fullName>
    </submittedName>
</protein>
<comment type="caution">
    <text evidence="1">The sequence shown here is derived from an EMBL/GenBank/DDBJ whole genome shotgun (WGS) entry which is preliminary data.</text>
</comment>
<dbReference type="Gene3D" id="3.40.630.30">
    <property type="match status" value="1"/>
</dbReference>
<dbReference type="EMBL" id="JADGJH010000386">
    <property type="protein sequence ID" value="KAJ3130426.1"/>
    <property type="molecule type" value="Genomic_DNA"/>
</dbReference>
<dbReference type="Proteomes" id="UP001211907">
    <property type="component" value="Unassembled WGS sequence"/>
</dbReference>
<proteinExistence type="predicted"/>
<evidence type="ECO:0000313" key="1">
    <source>
        <dbReference type="EMBL" id="KAJ3130426.1"/>
    </source>
</evidence>
<dbReference type="AlphaFoldDB" id="A0AAD5T4Z7"/>
<evidence type="ECO:0000313" key="2">
    <source>
        <dbReference type="Proteomes" id="UP001211907"/>
    </source>
</evidence>
<reference evidence="1" key="1">
    <citation type="submission" date="2020-05" db="EMBL/GenBank/DDBJ databases">
        <title>Phylogenomic resolution of chytrid fungi.</title>
        <authorList>
            <person name="Stajich J.E."/>
            <person name="Amses K."/>
            <person name="Simmons R."/>
            <person name="Seto K."/>
            <person name="Myers J."/>
            <person name="Bonds A."/>
            <person name="Quandt C.A."/>
            <person name="Barry K."/>
            <person name="Liu P."/>
            <person name="Grigoriev I."/>
            <person name="Longcore J.E."/>
            <person name="James T.Y."/>
        </authorList>
    </citation>
    <scope>NUCLEOTIDE SEQUENCE</scope>
    <source>
        <strain evidence="1">JEL0513</strain>
    </source>
</reference>
<feature type="non-terminal residue" evidence="1">
    <location>
        <position position="103"/>
    </location>
</feature>
<keyword evidence="2" id="KW-1185">Reference proteome</keyword>
<organism evidence="1 2">
    <name type="scientific">Physocladia obscura</name>
    <dbReference type="NCBI Taxonomy" id="109957"/>
    <lineage>
        <taxon>Eukaryota</taxon>
        <taxon>Fungi</taxon>
        <taxon>Fungi incertae sedis</taxon>
        <taxon>Chytridiomycota</taxon>
        <taxon>Chytridiomycota incertae sedis</taxon>
        <taxon>Chytridiomycetes</taxon>
        <taxon>Chytridiales</taxon>
        <taxon>Chytriomycetaceae</taxon>
        <taxon>Physocladia</taxon>
    </lineage>
</organism>
<sequence length="103" mass="11197">YFNDMPVGALVCRKDVDPKEVTGKHAKNAQPPQHKLTVLALCVLKPYRELGLEALLVESVVAAATEKTKSIEFSVAAIASDEKQISQVLVDAGFSLKNDSWSK</sequence>
<gene>
    <name evidence="1" type="ORF">HK100_008050</name>
</gene>